<keyword evidence="4" id="KW-0408">Iron</keyword>
<dbReference type="PANTHER" id="PTHR32479">
    <property type="entry name" value="GLYCOLATE OXIDASE IRON-SULFUR SUBUNIT"/>
    <property type="match status" value="1"/>
</dbReference>
<dbReference type="InterPro" id="IPR017896">
    <property type="entry name" value="4Fe4S_Fe-S-bd"/>
</dbReference>
<dbReference type="PROSITE" id="PS00198">
    <property type="entry name" value="4FE4S_FER_1"/>
    <property type="match status" value="1"/>
</dbReference>
<keyword evidence="3" id="KW-0677">Repeat</keyword>
<dbReference type="GO" id="GO:0051539">
    <property type="term" value="F:4 iron, 4 sulfur cluster binding"/>
    <property type="evidence" value="ECO:0007669"/>
    <property type="project" value="UniProtKB-KW"/>
</dbReference>
<evidence type="ECO:0000256" key="3">
    <source>
        <dbReference type="ARBA" id="ARBA00022737"/>
    </source>
</evidence>
<dbReference type="EMBL" id="UOGH01000028">
    <property type="protein sequence ID" value="VAX27147.1"/>
    <property type="molecule type" value="Genomic_DNA"/>
</dbReference>
<organism evidence="7">
    <name type="scientific">hydrothermal vent metagenome</name>
    <dbReference type="NCBI Taxonomy" id="652676"/>
    <lineage>
        <taxon>unclassified sequences</taxon>
        <taxon>metagenomes</taxon>
        <taxon>ecological metagenomes</taxon>
    </lineage>
</organism>
<name>A0A3B1DES9_9ZZZZ</name>
<accession>A0A3B1DES9</accession>
<feature type="domain" description="4Fe-4S ferredoxin-type" evidence="6">
    <location>
        <begin position="8"/>
        <end position="37"/>
    </location>
</feature>
<evidence type="ECO:0000259" key="6">
    <source>
        <dbReference type="PROSITE" id="PS51379"/>
    </source>
</evidence>
<dbReference type="EC" id="1.1.99.14" evidence="7"/>
<dbReference type="GO" id="GO:0046872">
    <property type="term" value="F:metal ion binding"/>
    <property type="evidence" value="ECO:0007669"/>
    <property type="project" value="UniProtKB-KW"/>
</dbReference>
<keyword evidence="5" id="KW-0411">Iron-sulfur</keyword>
<dbReference type="GO" id="GO:0019154">
    <property type="term" value="F:glycolate dehydrogenase activity"/>
    <property type="evidence" value="ECO:0007669"/>
    <property type="project" value="UniProtKB-EC"/>
</dbReference>
<evidence type="ECO:0000256" key="4">
    <source>
        <dbReference type="ARBA" id="ARBA00023004"/>
    </source>
</evidence>
<dbReference type="InterPro" id="IPR009051">
    <property type="entry name" value="Helical_ferredxn"/>
</dbReference>
<dbReference type="AlphaFoldDB" id="A0A3B1DES9"/>
<evidence type="ECO:0000256" key="2">
    <source>
        <dbReference type="ARBA" id="ARBA00022723"/>
    </source>
</evidence>
<dbReference type="InterPro" id="IPR017900">
    <property type="entry name" value="4Fe4S_Fe_S_CS"/>
</dbReference>
<keyword evidence="7" id="KW-0560">Oxidoreductase</keyword>
<dbReference type="Pfam" id="PF02754">
    <property type="entry name" value="CCG"/>
    <property type="match status" value="2"/>
</dbReference>
<keyword evidence="2" id="KW-0479">Metal-binding</keyword>
<feature type="non-terminal residue" evidence="7">
    <location>
        <position position="336"/>
    </location>
</feature>
<dbReference type="PANTHER" id="PTHR32479:SF19">
    <property type="entry name" value="ANAEROBIC GLYCEROL-3-PHOSPHATE DEHYDROGENASE SUBUNIT C"/>
    <property type="match status" value="1"/>
</dbReference>
<sequence>MQIMNPEEKYYKDLKKCVRCGSCKATCPTYSLKHSESLGPRGRLRLLWALSTGELEPTQAMADRVFSCLLCGACSRQCSAGVNILEAMYQGRGFLRGADKGGRTLRRVLRFVLKRPGLSFRFFRLAQPLLGPLLARIGLVEGTLKPGEYTLKDVGTVFSPADIRDKRGRVLLFSGCSVNYVYPHLGESFIRVCNALGYEVVLPKREVCCGAPLRAMGLTDDAVKFARRNIEALKGLKADAIVSLCPTCVITLKDHYRELTGEGIDAVDAITFLSDKIRAKPALDVRAAYHDPCHALYGLGQYAEPRELLRSIGVDIVDMENGCCGMAGTFSLSFRA</sequence>
<protein>
    <submittedName>
        <fullName evidence="7">Glycolate dehydrogenase, iron-sulfur subunit GlcF</fullName>
        <ecNumber evidence="7">1.1.99.14</ecNumber>
    </submittedName>
</protein>
<reference evidence="7" key="1">
    <citation type="submission" date="2018-06" db="EMBL/GenBank/DDBJ databases">
        <authorList>
            <person name="Zhirakovskaya E."/>
        </authorList>
    </citation>
    <scope>NUCLEOTIDE SEQUENCE</scope>
</reference>
<proteinExistence type="predicted"/>
<evidence type="ECO:0000256" key="5">
    <source>
        <dbReference type="ARBA" id="ARBA00023014"/>
    </source>
</evidence>
<dbReference type="Pfam" id="PF13183">
    <property type="entry name" value="Fer4_8"/>
    <property type="match status" value="1"/>
</dbReference>
<gene>
    <name evidence="7" type="ORF">MNBD_NITROSPIRAE02-1277</name>
</gene>
<dbReference type="InterPro" id="IPR004017">
    <property type="entry name" value="Cys_rich_dom"/>
</dbReference>
<keyword evidence="1" id="KW-0004">4Fe-4S</keyword>
<evidence type="ECO:0000256" key="1">
    <source>
        <dbReference type="ARBA" id="ARBA00022485"/>
    </source>
</evidence>
<dbReference type="Gene3D" id="1.10.1060.10">
    <property type="entry name" value="Alpha-helical ferredoxin"/>
    <property type="match status" value="1"/>
</dbReference>
<dbReference type="SUPFAM" id="SSF46548">
    <property type="entry name" value="alpha-helical ferredoxin"/>
    <property type="match status" value="1"/>
</dbReference>
<dbReference type="PROSITE" id="PS51379">
    <property type="entry name" value="4FE4S_FER_2"/>
    <property type="match status" value="1"/>
</dbReference>
<evidence type="ECO:0000313" key="7">
    <source>
        <dbReference type="EMBL" id="VAX27147.1"/>
    </source>
</evidence>